<dbReference type="OrthoDB" id="3711545at2"/>
<comment type="pathway">
    <text evidence="1 2">Cofactor biosynthesis; thiamine diphosphate biosynthesis.</text>
</comment>
<dbReference type="AlphaFoldDB" id="A0A022KRS8"/>
<proteinExistence type="inferred from homology"/>
<keyword evidence="7" id="KW-1185">Reference proteome</keyword>
<dbReference type="GO" id="GO:0005829">
    <property type="term" value="C:cytosol"/>
    <property type="evidence" value="ECO:0007669"/>
    <property type="project" value="TreeGrafter"/>
</dbReference>
<comment type="similarity">
    <text evidence="2">Belongs to the TenA family.</text>
</comment>
<evidence type="ECO:0000256" key="4">
    <source>
        <dbReference type="PIRSR" id="PIRSR003170-2"/>
    </source>
</evidence>
<comment type="caution">
    <text evidence="6">The sequence shown here is derived from an EMBL/GenBank/DDBJ whole genome shotgun (WGS) entry which is preliminary data.</text>
</comment>
<dbReference type="GO" id="GO:0009228">
    <property type="term" value="P:thiamine biosynthetic process"/>
    <property type="evidence" value="ECO:0007669"/>
    <property type="project" value="UniProtKB-KW"/>
</dbReference>
<dbReference type="RefSeq" id="WP_017823785.1">
    <property type="nucleotide sequence ID" value="NZ_AORC01000015.1"/>
</dbReference>
<feature type="domain" description="Thiaminase-2/PQQC" evidence="5">
    <location>
        <begin position="11"/>
        <end position="212"/>
    </location>
</feature>
<dbReference type="Proteomes" id="UP000019754">
    <property type="component" value="Unassembled WGS sequence"/>
</dbReference>
<feature type="binding site" evidence="4">
    <location>
        <position position="46"/>
    </location>
    <ligand>
        <name>substrate</name>
    </ligand>
</feature>
<evidence type="ECO:0000256" key="2">
    <source>
        <dbReference type="PIRNR" id="PIRNR003170"/>
    </source>
</evidence>
<dbReference type="PANTHER" id="PTHR43198">
    <property type="entry name" value="BIFUNCTIONAL TH2 PROTEIN"/>
    <property type="match status" value="1"/>
</dbReference>
<dbReference type="GO" id="GO:0050334">
    <property type="term" value="F:thiaminase activity"/>
    <property type="evidence" value="ECO:0007669"/>
    <property type="project" value="UniProtKB-UniRule"/>
</dbReference>
<evidence type="ECO:0000259" key="5">
    <source>
        <dbReference type="Pfam" id="PF03070"/>
    </source>
</evidence>
<dbReference type="EC" id="3.5.99.2" evidence="2"/>
<feature type="binding site" evidence="4">
    <location>
        <position position="84"/>
    </location>
    <ligand>
        <name>substrate</name>
    </ligand>
</feature>
<sequence>MSPAFTDELRQQNQPTWDRAVTHRFVHELFDGSIDDAVMAGYLVQDYRFLDSFLVLLGSAVATADTLEARLRLSRFIGEVAGEENTYFLRAFEALGVSAHLRETIPDTPATEQFTGLFREAAQTRQYAAALAVLVVTEWLYQDWASRAPAKRPENVVHAEWIDLHDYPGFSQFVAFLRAELDRVGPAHRDLVEEFFGRAVDIELAFFDAAYEHPVTVDGAR</sequence>
<evidence type="ECO:0000313" key="6">
    <source>
        <dbReference type="EMBL" id="EYT48393.1"/>
    </source>
</evidence>
<reference evidence="6 7" key="1">
    <citation type="journal article" date="2013" name="Genome Announc.">
        <title>Draft genome sequence of an Actinobacterium, Brachybacterium muris strain UCD-AY4.</title>
        <authorList>
            <person name="Lo J.R."/>
            <person name="Lang J.M."/>
            <person name="Darling A.E."/>
            <person name="Eisen J.A."/>
            <person name="Coil D.A."/>
        </authorList>
    </citation>
    <scope>NUCLEOTIDE SEQUENCE [LARGE SCALE GENOMIC DNA]</scope>
    <source>
        <strain evidence="6 7">UCD-AY4</strain>
    </source>
</reference>
<dbReference type="Pfam" id="PF03070">
    <property type="entry name" value="TENA_THI-4"/>
    <property type="match status" value="1"/>
</dbReference>
<gene>
    <name evidence="6" type="ORF">D641_0112195</name>
</gene>
<evidence type="ECO:0000313" key="7">
    <source>
        <dbReference type="Proteomes" id="UP000019754"/>
    </source>
</evidence>
<dbReference type="SUPFAM" id="SSF48613">
    <property type="entry name" value="Heme oxygenase-like"/>
    <property type="match status" value="1"/>
</dbReference>
<dbReference type="GO" id="GO:0009229">
    <property type="term" value="P:thiamine diphosphate biosynthetic process"/>
    <property type="evidence" value="ECO:0007669"/>
    <property type="project" value="UniProtKB-UniPathway"/>
</dbReference>
<name>A0A022KRS8_9MICO</name>
<dbReference type="InterPro" id="IPR016084">
    <property type="entry name" value="Haem_Oase-like_multi-hlx"/>
</dbReference>
<dbReference type="UniPathway" id="UPA00060"/>
<keyword evidence="2" id="KW-0784">Thiamine biosynthesis</keyword>
<dbReference type="HOGENOM" id="CLU_077537_0_1_11"/>
<dbReference type="Gene3D" id="1.20.910.10">
    <property type="entry name" value="Heme oxygenase-like"/>
    <property type="match status" value="1"/>
</dbReference>
<feature type="binding site" evidence="4">
    <location>
        <position position="138"/>
    </location>
    <ligand>
        <name>substrate</name>
    </ligand>
</feature>
<comment type="function">
    <text evidence="2">Catalyzes an amino-pyrimidine hydrolysis reaction at the C5' of the pyrimidine moiety of thiamine compounds, a reaction that is part of a thiamine salvage pathway. Thus, catalyzes the conversion of 4-amino-5-aminomethyl-2-methylpyrimidine to 4-amino-5-hydroxymethyl-2-methylpyrimidine (HMP).</text>
</comment>
<dbReference type="STRING" id="1249481.D641_0112195"/>
<dbReference type="InterPro" id="IPR026285">
    <property type="entry name" value="TenA_E"/>
</dbReference>
<evidence type="ECO:0000256" key="1">
    <source>
        <dbReference type="ARBA" id="ARBA00004948"/>
    </source>
</evidence>
<comment type="catalytic activity">
    <reaction evidence="2">
        <text>thiamine + H2O = 5-(2-hydroxyethyl)-4-methylthiazole + 4-amino-5-hydroxymethyl-2-methylpyrimidine + H(+)</text>
        <dbReference type="Rhea" id="RHEA:17509"/>
        <dbReference type="ChEBI" id="CHEBI:15377"/>
        <dbReference type="ChEBI" id="CHEBI:15378"/>
        <dbReference type="ChEBI" id="CHEBI:16892"/>
        <dbReference type="ChEBI" id="CHEBI:17957"/>
        <dbReference type="ChEBI" id="CHEBI:18385"/>
        <dbReference type="EC" id="3.5.99.2"/>
    </reaction>
</comment>
<dbReference type="PIRSF" id="PIRSF003170">
    <property type="entry name" value="Pet18p"/>
    <property type="match status" value="1"/>
</dbReference>
<evidence type="ECO:0000256" key="3">
    <source>
        <dbReference type="PIRSR" id="PIRSR003170-1"/>
    </source>
</evidence>
<dbReference type="EMBL" id="AORC01000015">
    <property type="protein sequence ID" value="EYT48393.1"/>
    <property type="molecule type" value="Genomic_DNA"/>
</dbReference>
<dbReference type="PANTHER" id="PTHR43198:SF2">
    <property type="entry name" value="SI:CH1073-67J19.1-RELATED"/>
    <property type="match status" value="1"/>
</dbReference>
<dbReference type="InterPro" id="IPR004305">
    <property type="entry name" value="Thiaminase-2/PQQC"/>
</dbReference>
<feature type="active site" description="Proton donor" evidence="3">
    <location>
        <position position="203"/>
    </location>
</feature>
<protein>
    <recommendedName>
        <fullName evidence="2">Aminopyrimidine aminohydrolase</fullName>
        <ecNumber evidence="2">3.5.99.2</ecNumber>
    </recommendedName>
</protein>
<dbReference type="CDD" id="cd19358">
    <property type="entry name" value="TenA_E_Spr0628-like"/>
    <property type="match status" value="1"/>
</dbReference>
<organism evidence="6 7">
    <name type="scientific">Brachybacterium muris UCD-AY4</name>
    <dbReference type="NCBI Taxonomy" id="1249481"/>
    <lineage>
        <taxon>Bacteria</taxon>
        <taxon>Bacillati</taxon>
        <taxon>Actinomycetota</taxon>
        <taxon>Actinomycetes</taxon>
        <taxon>Micrococcales</taxon>
        <taxon>Dermabacteraceae</taxon>
        <taxon>Brachybacterium</taxon>
    </lineage>
</organism>
<keyword evidence="2" id="KW-0378">Hydrolase</keyword>
<accession>A0A022KRS8</accession>
<dbReference type="InterPro" id="IPR050967">
    <property type="entry name" value="Thiamine_Salvage_TenA"/>
</dbReference>
<comment type="catalytic activity">
    <reaction evidence="2">
        <text>4-amino-5-aminomethyl-2-methylpyrimidine + H2O = 4-amino-5-hydroxymethyl-2-methylpyrimidine + NH4(+)</text>
        <dbReference type="Rhea" id="RHEA:31799"/>
        <dbReference type="ChEBI" id="CHEBI:15377"/>
        <dbReference type="ChEBI" id="CHEBI:16892"/>
        <dbReference type="ChEBI" id="CHEBI:28938"/>
        <dbReference type="ChEBI" id="CHEBI:63416"/>
        <dbReference type="EC" id="3.5.99.2"/>
    </reaction>
</comment>